<accession>A0A2J6SW62</accession>
<dbReference type="SUPFAM" id="SSF54427">
    <property type="entry name" value="NTF2-like"/>
    <property type="match status" value="1"/>
</dbReference>
<sequence length="279" mass="30927">MEGMEGTYGAFIKCINEKGDIGSFLPPQYDLNGQQYTPESFASYMQENGEIEIEVDAITVDEGSQKLASTILKKWKPSKQIFGLGPPDKAMLVVEKHLNWFVDGKLSKTISLADQEAIHRQLTNTEAEYIPDLVGPSLGTQSLGKLQSTSQLEELYRSYLACINERTLATDWDKFVQPQVTYKGTPLTLDIYRQNMQGVLTAIPDLFVDLHTIIADEKTQRVAVRLEATGTVPSSLAGVESTGTQGKFAEHLTYQIVDGKISRAWSIADWGSNEKIVSK</sequence>
<proteinExistence type="predicted"/>
<dbReference type="STRING" id="1095630.A0A2J6SW62"/>
<dbReference type="RefSeq" id="XP_024731912.1">
    <property type="nucleotide sequence ID" value="XM_024881125.1"/>
</dbReference>
<evidence type="ECO:0000313" key="1">
    <source>
        <dbReference type="EMBL" id="PMD55008.1"/>
    </source>
</evidence>
<protein>
    <recommendedName>
        <fullName evidence="3">SnoaL-like polyketide cyclase</fullName>
    </recommendedName>
</protein>
<dbReference type="GeneID" id="36589202"/>
<dbReference type="Gene3D" id="3.10.450.50">
    <property type="match status" value="1"/>
</dbReference>
<evidence type="ECO:0008006" key="3">
    <source>
        <dbReference type="Google" id="ProtNLM"/>
    </source>
</evidence>
<keyword evidence="2" id="KW-1185">Reference proteome</keyword>
<gene>
    <name evidence="1" type="ORF">K444DRAFT_617439</name>
</gene>
<dbReference type="Proteomes" id="UP000235371">
    <property type="component" value="Unassembled WGS sequence"/>
</dbReference>
<dbReference type="Pfam" id="PF07366">
    <property type="entry name" value="SnoaL"/>
    <property type="match status" value="1"/>
</dbReference>
<evidence type="ECO:0000313" key="2">
    <source>
        <dbReference type="Proteomes" id="UP000235371"/>
    </source>
</evidence>
<reference evidence="1 2" key="1">
    <citation type="submission" date="2016-04" db="EMBL/GenBank/DDBJ databases">
        <title>A degradative enzymes factory behind the ericoid mycorrhizal symbiosis.</title>
        <authorList>
            <consortium name="DOE Joint Genome Institute"/>
            <person name="Martino E."/>
            <person name="Morin E."/>
            <person name="Grelet G."/>
            <person name="Kuo A."/>
            <person name="Kohler A."/>
            <person name="Daghino S."/>
            <person name="Barry K."/>
            <person name="Choi C."/>
            <person name="Cichocki N."/>
            <person name="Clum A."/>
            <person name="Copeland A."/>
            <person name="Hainaut M."/>
            <person name="Haridas S."/>
            <person name="Labutti K."/>
            <person name="Lindquist E."/>
            <person name="Lipzen A."/>
            <person name="Khouja H.-R."/>
            <person name="Murat C."/>
            <person name="Ohm R."/>
            <person name="Olson A."/>
            <person name="Spatafora J."/>
            <person name="Veneault-Fourrey C."/>
            <person name="Henrissat B."/>
            <person name="Grigoriev I."/>
            <person name="Martin F."/>
            <person name="Perotto S."/>
        </authorList>
    </citation>
    <scope>NUCLEOTIDE SEQUENCE [LARGE SCALE GENOMIC DNA]</scope>
    <source>
        <strain evidence="1 2">E</strain>
    </source>
</reference>
<dbReference type="InterPro" id="IPR032710">
    <property type="entry name" value="NTF2-like_dom_sf"/>
</dbReference>
<dbReference type="InterPro" id="IPR009959">
    <property type="entry name" value="Cyclase_SnoaL-like"/>
</dbReference>
<dbReference type="OrthoDB" id="2830113at2759"/>
<dbReference type="InParanoid" id="A0A2J6SW62"/>
<dbReference type="EMBL" id="KZ613856">
    <property type="protein sequence ID" value="PMD55008.1"/>
    <property type="molecule type" value="Genomic_DNA"/>
</dbReference>
<name>A0A2J6SW62_9HELO</name>
<organism evidence="1 2">
    <name type="scientific">Hyaloscypha bicolor E</name>
    <dbReference type="NCBI Taxonomy" id="1095630"/>
    <lineage>
        <taxon>Eukaryota</taxon>
        <taxon>Fungi</taxon>
        <taxon>Dikarya</taxon>
        <taxon>Ascomycota</taxon>
        <taxon>Pezizomycotina</taxon>
        <taxon>Leotiomycetes</taxon>
        <taxon>Helotiales</taxon>
        <taxon>Hyaloscyphaceae</taxon>
        <taxon>Hyaloscypha</taxon>
        <taxon>Hyaloscypha bicolor</taxon>
    </lineage>
</organism>
<dbReference type="AlphaFoldDB" id="A0A2J6SW62"/>
<dbReference type="GO" id="GO:0030638">
    <property type="term" value="P:polyketide metabolic process"/>
    <property type="evidence" value="ECO:0007669"/>
    <property type="project" value="InterPro"/>
</dbReference>